<organism evidence="1">
    <name type="scientific">Anguilla anguilla</name>
    <name type="common">European freshwater eel</name>
    <name type="synonym">Muraena anguilla</name>
    <dbReference type="NCBI Taxonomy" id="7936"/>
    <lineage>
        <taxon>Eukaryota</taxon>
        <taxon>Metazoa</taxon>
        <taxon>Chordata</taxon>
        <taxon>Craniata</taxon>
        <taxon>Vertebrata</taxon>
        <taxon>Euteleostomi</taxon>
        <taxon>Actinopterygii</taxon>
        <taxon>Neopterygii</taxon>
        <taxon>Teleostei</taxon>
        <taxon>Anguilliformes</taxon>
        <taxon>Anguillidae</taxon>
        <taxon>Anguilla</taxon>
    </lineage>
</organism>
<proteinExistence type="predicted"/>
<evidence type="ECO:0000313" key="1">
    <source>
        <dbReference type="EMBL" id="JAH29777.1"/>
    </source>
</evidence>
<dbReference type="EMBL" id="GBXM01078800">
    <property type="protein sequence ID" value="JAH29777.1"/>
    <property type="molecule type" value="Transcribed_RNA"/>
</dbReference>
<dbReference type="AlphaFoldDB" id="A0A0E9RLV5"/>
<reference evidence="1" key="1">
    <citation type="submission" date="2014-11" db="EMBL/GenBank/DDBJ databases">
        <authorList>
            <person name="Amaro Gonzalez C."/>
        </authorList>
    </citation>
    <scope>NUCLEOTIDE SEQUENCE</scope>
</reference>
<accession>A0A0E9RLV5</accession>
<protein>
    <submittedName>
        <fullName evidence="1">Uncharacterized protein</fullName>
    </submittedName>
</protein>
<sequence length="33" mass="3783">MLLFIPKISHLDSSVHKTFLSGVQFWCTIAKFS</sequence>
<reference evidence="1" key="2">
    <citation type="journal article" date="2015" name="Fish Shellfish Immunol.">
        <title>Early steps in the European eel (Anguilla anguilla)-Vibrio vulnificus interaction in the gills: Role of the RtxA13 toxin.</title>
        <authorList>
            <person name="Callol A."/>
            <person name="Pajuelo D."/>
            <person name="Ebbesson L."/>
            <person name="Teles M."/>
            <person name="MacKenzie S."/>
            <person name="Amaro C."/>
        </authorList>
    </citation>
    <scope>NUCLEOTIDE SEQUENCE</scope>
</reference>
<name>A0A0E9RLV5_ANGAN</name>